<organism evidence="1">
    <name type="scientific">Arundo donax</name>
    <name type="common">Giant reed</name>
    <name type="synonym">Donax arundinaceus</name>
    <dbReference type="NCBI Taxonomy" id="35708"/>
    <lineage>
        <taxon>Eukaryota</taxon>
        <taxon>Viridiplantae</taxon>
        <taxon>Streptophyta</taxon>
        <taxon>Embryophyta</taxon>
        <taxon>Tracheophyta</taxon>
        <taxon>Spermatophyta</taxon>
        <taxon>Magnoliopsida</taxon>
        <taxon>Liliopsida</taxon>
        <taxon>Poales</taxon>
        <taxon>Poaceae</taxon>
        <taxon>PACMAD clade</taxon>
        <taxon>Arundinoideae</taxon>
        <taxon>Arundineae</taxon>
        <taxon>Arundo</taxon>
    </lineage>
</organism>
<dbReference type="EMBL" id="GBRH01245072">
    <property type="protein sequence ID" value="JAD52823.1"/>
    <property type="molecule type" value="Transcribed_RNA"/>
</dbReference>
<reference evidence="1" key="1">
    <citation type="submission" date="2014-09" db="EMBL/GenBank/DDBJ databases">
        <authorList>
            <person name="Magalhaes I.L.F."/>
            <person name="Oliveira U."/>
            <person name="Santos F.R."/>
            <person name="Vidigal T.H.D.A."/>
            <person name="Brescovit A.D."/>
            <person name="Santos A.J."/>
        </authorList>
    </citation>
    <scope>NUCLEOTIDE SEQUENCE</scope>
    <source>
        <tissue evidence="1">Shoot tissue taken approximately 20 cm above the soil surface</tissue>
    </source>
</reference>
<name>A0A0A9ASG7_ARUDO</name>
<proteinExistence type="predicted"/>
<protein>
    <submittedName>
        <fullName evidence="1">Uncharacterized protein</fullName>
    </submittedName>
</protein>
<accession>A0A0A9ASG7</accession>
<sequence>MGLKWCDLYHWLRCRKGARFYAKRMQLGNFITCAFCITTAGQ</sequence>
<evidence type="ECO:0000313" key="1">
    <source>
        <dbReference type="EMBL" id="JAD52823.1"/>
    </source>
</evidence>
<reference evidence="1" key="2">
    <citation type="journal article" date="2015" name="Data Brief">
        <title>Shoot transcriptome of the giant reed, Arundo donax.</title>
        <authorList>
            <person name="Barrero R.A."/>
            <person name="Guerrero F.D."/>
            <person name="Moolhuijzen P."/>
            <person name="Goolsby J.A."/>
            <person name="Tidwell J."/>
            <person name="Bellgard S.E."/>
            <person name="Bellgard M.I."/>
        </authorList>
    </citation>
    <scope>NUCLEOTIDE SEQUENCE</scope>
    <source>
        <tissue evidence="1">Shoot tissue taken approximately 20 cm above the soil surface</tissue>
    </source>
</reference>
<dbReference type="AlphaFoldDB" id="A0A0A9ASG7"/>